<evidence type="ECO:0000256" key="4">
    <source>
        <dbReference type="ARBA" id="ARBA00023163"/>
    </source>
</evidence>
<evidence type="ECO:0000256" key="1">
    <source>
        <dbReference type="ARBA" id="ARBA00004123"/>
    </source>
</evidence>
<sequence length="387" mass="43459">MIDLYSDHVKAESPAMERAEEIRASLAAEFPSFVKLMLQSHVTRGFWLGLPKRFCDLHIPRVDHTVVLEDESGEETETKYLGEKVGLSAGWRGFSIAHKLLEGDVVVFHLVRPSKFKVYIVRSNSLDEVDGALGLLNLEASSKRVDLDTKMGENAEEKCSEIHPLDFPQVHIQQNTQVVVDTKIEPIPDQSEDDSEDLGSEVLEGIRFSESVVDFKEVNSIENFTILVNGLIIDSEFSKHIRTKYYELCRSQNSFLHDHLLEGINCKLAAGIILETINIADAIRASKVSTTSQDAFTIWDKTLKAFEGLGMNVGFLRARLEQLSSLASESEKCTAASIERSVRADEEMKTLRAKLLEIREAGKRLDAEIEAMKVDAERMELIFQEEG</sequence>
<protein>
    <recommendedName>
        <fullName evidence="6">TF-B3 domain-containing protein</fullName>
    </recommendedName>
</protein>
<comment type="subcellular location">
    <subcellularLocation>
        <location evidence="1">Nucleus</location>
    </subcellularLocation>
</comment>
<keyword evidence="2" id="KW-0805">Transcription regulation</keyword>
<dbReference type="EMBL" id="JBBPBK010000004">
    <property type="protein sequence ID" value="KAK9286164.1"/>
    <property type="molecule type" value="Genomic_DNA"/>
</dbReference>
<dbReference type="GO" id="GO:0003677">
    <property type="term" value="F:DNA binding"/>
    <property type="evidence" value="ECO:0007669"/>
    <property type="project" value="UniProtKB-KW"/>
</dbReference>
<keyword evidence="8" id="KW-1185">Reference proteome</keyword>
<evidence type="ECO:0000259" key="6">
    <source>
        <dbReference type="PROSITE" id="PS50863"/>
    </source>
</evidence>
<dbReference type="AlphaFoldDB" id="A0AAP0WZ32"/>
<evidence type="ECO:0000256" key="2">
    <source>
        <dbReference type="ARBA" id="ARBA00023015"/>
    </source>
</evidence>
<feature type="domain" description="TF-B3" evidence="6">
    <location>
        <begin position="33"/>
        <end position="124"/>
    </location>
</feature>
<dbReference type="GO" id="GO:0005634">
    <property type="term" value="C:nucleus"/>
    <property type="evidence" value="ECO:0007669"/>
    <property type="project" value="UniProtKB-SubCell"/>
</dbReference>
<proteinExistence type="predicted"/>
<dbReference type="PANTHER" id="PTHR31391:SF101">
    <property type="entry name" value="B3 DOMAIN-CONTAINING PROTEIN OS01G0234100"/>
    <property type="match status" value="1"/>
</dbReference>
<dbReference type="CDD" id="cd10017">
    <property type="entry name" value="B3_DNA"/>
    <property type="match status" value="1"/>
</dbReference>
<dbReference type="InterPro" id="IPR015300">
    <property type="entry name" value="DNA-bd_pseudobarrel_sf"/>
</dbReference>
<dbReference type="SUPFAM" id="SSF101936">
    <property type="entry name" value="DNA-binding pseudobarrel domain"/>
    <property type="match status" value="1"/>
</dbReference>
<dbReference type="Pfam" id="PF02362">
    <property type="entry name" value="B3"/>
    <property type="match status" value="1"/>
</dbReference>
<dbReference type="PANTHER" id="PTHR31391">
    <property type="entry name" value="B3 DOMAIN-CONTAINING PROTEIN OS11G0197600-RELATED"/>
    <property type="match status" value="1"/>
</dbReference>
<evidence type="ECO:0000256" key="3">
    <source>
        <dbReference type="ARBA" id="ARBA00023125"/>
    </source>
</evidence>
<keyword evidence="4" id="KW-0804">Transcription</keyword>
<evidence type="ECO:0000313" key="8">
    <source>
        <dbReference type="Proteomes" id="UP001415857"/>
    </source>
</evidence>
<dbReference type="SMART" id="SM01019">
    <property type="entry name" value="B3"/>
    <property type="match status" value="1"/>
</dbReference>
<organism evidence="7 8">
    <name type="scientific">Liquidambar formosana</name>
    <name type="common">Formosan gum</name>
    <dbReference type="NCBI Taxonomy" id="63359"/>
    <lineage>
        <taxon>Eukaryota</taxon>
        <taxon>Viridiplantae</taxon>
        <taxon>Streptophyta</taxon>
        <taxon>Embryophyta</taxon>
        <taxon>Tracheophyta</taxon>
        <taxon>Spermatophyta</taxon>
        <taxon>Magnoliopsida</taxon>
        <taxon>eudicotyledons</taxon>
        <taxon>Gunneridae</taxon>
        <taxon>Pentapetalae</taxon>
        <taxon>Saxifragales</taxon>
        <taxon>Altingiaceae</taxon>
        <taxon>Liquidambar</taxon>
    </lineage>
</organism>
<dbReference type="InterPro" id="IPR003340">
    <property type="entry name" value="B3_DNA-bd"/>
</dbReference>
<dbReference type="Gene3D" id="2.40.330.10">
    <property type="entry name" value="DNA-binding pseudobarrel domain"/>
    <property type="match status" value="1"/>
</dbReference>
<gene>
    <name evidence="7" type="ORF">L1049_014546</name>
</gene>
<reference evidence="7 8" key="1">
    <citation type="journal article" date="2024" name="Plant J.">
        <title>Genome sequences and population genomics reveal climatic adaptation and genomic divergence between two closely related sweetgum species.</title>
        <authorList>
            <person name="Xu W.Q."/>
            <person name="Ren C.Q."/>
            <person name="Zhang X.Y."/>
            <person name="Comes H.P."/>
            <person name="Liu X.H."/>
            <person name="Li Y.G."/>
            <person name="Kettle C.J."/>
            <person name="Jalonen R."/>
            <person name="Gaisberger H."/>
            <person name="Ma Y.Z."/>
            <person name="Qiu Y.X."/>
        </authorList>
    </citation>
    <scope>NUCLEOTIDE SEQUENCE [LARGE SCALE GENOMIC DNA]</scope>
    <source>
        <strain evidence="7">Hangzhou</strain>
    </source>
</reference>
<evidence type="ECO:0000313" key="7">
    <source>
        <dbReference type="EMBL" id="KAK9286164.1"/>
    </source>
</evidence>
<accession>A0AAP0WZ32</accession>
<keyword evidence="5" id="KW-0539">Nucleus</keyword>
<evidence type="ECO:0000256" key="5">
    <source>
        <dbReference type="ARBA" id="ARBA00023242"/>
    </source>
</evidence>
<name>A0AAP0WZ32_LIQFO</name>
<dbReference type="Proteomes" id="UP001415857">
    <property type="component" value="Unassembled WGS sequence"/>
</dbReference>
<comment type="caution">
    <text evidence="7">The sequence shown here is derived from an EMBL/GenBank/DDBJ whole genome shotgun (WGS) entry which is preliminary data.</text>
</comment>
<keyword evidence="3" id="KW-0238">DNA-binding</keyword>
<dbReference type="InterPro" id="IPR044837">
    <property type="entry name" value="REM16-like"/>
</dbReference>
<dbReference type="PROSITE" id="PS50863">
    <property type="entry name" value="B3"/>
    <property type="match status" value="1"/>
</dbReference>